<protein>
    <recommendedName>
        <fullName evidence="3">Vesicular transport protein</fullName>
    </recommendedName>
</protein>
<reference evidence="2" key="1">
    <citation type="journal article" date="2009" name="PLoS Pathog.">
        <title>Genomic analyses of the microsporidian Nosema ceranae, an emergent pathogen of honey bees.</title>
        <authorList>
            <person name="Cornman R.S."/>
            <person name="Chen Y.P."/>
            <person name="Schatz M.C."/>
            <person name="Street C."/>
            <person name="Zhao Y."/>
            <person name="Desany B."/>
            <person name="Egholm M."/>
            <person name="Hutchison S."/>
            <person name="Pettis J.S."/>
            <person name="Lipkin W.I."/>
            <person name="Evans J.D."/>
        </authorList>
    </citation>
    <scope>NUCLEOTIDE SEQUENCE [LARGE SCALE GENOMIC DNA]</scope>
    <source>
        <strain evidence="2">BRL01</strain>
    </source>
</reference>
<dbReference type="HOGENOM" id="CLU_540895_0_0_1"/>
<evidence type="ECO:0008006" key="3">
    <source>
        <dbReference type="Google" id="ProtNLM"/>
    </source>
</evidence>
<dbReference type="EMBL" id="ACOL01000028">
    <property type="protein sequence ID" value="EEQ82720.1"/>
    <property type="molecule type" value="Genomic_DNA"/>
</dbReference>
<dbReference type="Proteomes" id="UP000009082">
    <property type="component" value="Unassembled WGS sequence"/>
</dbReference>
<name>C4V7S5_VAIC1</name>
<evidence type="ECO:0000313" key="2">
    <source>
        <dbReference type="Proteomes" id="UP000009082"/>
    </source>
</evidence>
<evidence type="ECO:0000313" key="1">
    <source>
        <dbReference type="EMBL" id="EEQ82720.1"/>
    </source>
</evidence>
<dbReference type="KEGG" id="nce:NCER_100514"/>
<dbReference type="AlphaFoldDB" id="C4V7S5"/>
<dbReference type="OrthoDB" id="2189189at2759"/>
<sequence length="487" mass="58114">MFFFKGSVDNDNEEESIDLLISRLEHSEYLEDKYDALEELEKLSAKNIIEVGTHGLQPIIFSTNELSDISCQFRILASIFTSEYSDEFIALLLKNQELIEILMNNRHKDSTGFFNLLLILTLNLDFCKTFVKIKDASHYSVNLIDKNNIDIIKRLIKIDNNFDKEIVFDSIFEKLINGVPNNSSFVNLILELLENNHFNQNYFVETDWYKMLTCGYFNILNILIDNTNNNIEYIKDNIYRYYSFDKALKDKNYEYIYKMIYKSRSYRKILSEIFYSETYEDIFTVNFEDNIEHNEEVNEFILLTYYFMHKKILKFQPTGFVYLIYSELLWDLKSIPKILISQSKYKCIVEQIYYSSHSVSRLLLLYVFRNIEFNLELSLIDFNLQTSIYHLIMADTNYVLEHLSFFKEKIYDQNENVLLKKICILLCCIHEIKINFNKAYIIENAKYIRKFLINLSLDSDFYLIDEALILIIDKINELINLYNNNFI</sequence>
<proteinExistence type="predicted"/>
<dbReference type="STRING" id="578460.C4V7S5"/>
<dbReference type="InParanoid" id="C4V7S5"/>
<gene>
    <name evidence="1" type="ORF">NCER_100514</name>
</gene>
<accession>C4V7S5</accession>
<dbReference type="OMA" id="INCWANG"/>
<organism evidence="2">
    <name type="scientific">Vairimorpha ceranae (strain BRL01)</name>
    <name type="common">Microsporidian parasite</name>
    <name type="synonym">Nosema ceranae</name>
    <dbReference type="NCBI Taxonomy" id="578460"/>
    <lineage>
        <taxon>Eukaryota</taxon>
        <taxon>Fungi</taxon>
        <taxon>Fungi incertae sedis</taxon>
        <taxon>Microsporidia</taxon>
        <taxon>Nosematidae</taxon>
        <taxon>Vairimorpha</taxon>
    </lineage>
</organism>
<dbReference type="Gene3D" id="1.25.10.10">
    <property type="entry name" value="Leucine-rich Repeat Variant"/>
    <property type="match status" value="1"/>
</dbReference>
<dbReference type="VEuPathDB" id="MicrosporidiaDB:NCER_100514"/>
<dbReference type="InterPro" id="IPR011989">
    <property type="entry name" value="ARM-like"/>
</dbReference>